<dbReference type="Gene3D" id="2.60.40.10">
    <property type="entry name" value="Immunoglobulins"/>
    <property type="match status" value="1"/>
</dbReference>
<evidence type="ECO:0000313" key="9">
    <source>
        <dbReference type="EMBL" id="OGZ12702.1"/>
    </source>
</evidence>
<dbReference type="PRINTS" id="PR00813">
    <property type="entry name" value="BCTERIALGSPG"/>
</dbReference>
<keyword evidence="5 7" id="KW-0472">Membrane</keyword>
<evidence type="ECO:0000256" key="6">
    <source>
        <dbReference type="SAM" id="MobiDB-lite"/>
    </source>
</evidence>
<evidence type="ECO:0000259" key="8">
    <source>
        <dbReference type="PROSITE" id="PS50853"/>
    </source>
</evidence>
<evidence type="ECO:0000256" key="3">
    <source>
        <dbReference type="ARBA" id="ARBA00022692"/>
    </source>
</evidence>
<dbReference type="InterPro" id="IPR000983">
    <property type="entry name" value="Bac_GSPG_pilin"/>
</dbReference>
<evidence type="ECO:0000256" key="1">
    <source>
        <dbReference type="ARBA" id="ARBA00004167"/>
    </source>
</evidence>
<dbReference type="Pfam" id="PF08334">
    <property type="entry name" value="T2SSG"/>
    <property type="match status" value="1"/>
</dbReference>
<dbReference type="Pfam" id="PF07963">
    <property type="entry name" value="N_methyl"/>
    <property type="match status" value="1"/>
</dbReference>
<proteinExistence type="predicted"/>
<dbReference type="InterPro" id="IPR003961">
    <property type="entry name" value="FN3_dom"/>
</dbReference>
<dbReference type="PANTHER" id="PTHR30093:SF44">
    <property type="entry name" value="TYPE II SECRETION SYSTEM CORE PROTEIN G"/>
    <property type="match status" value="1"/>
</dbReference>
<feature type="transmembrane region" description="Helical" evidence="7">
    <location>
        <begin position="12"/>
        <end position="36"/>
    </location>
</feature>
<dbReference type="GO" id="GO:0015628">
    <property type="term" value="P:protein secretion by the type II secretion system"/>
    <property type="evidence" value="ECO:0007669"/>
    <property type="project" value="InterPro"/>
</dbReference>
<feature type="region of interest" description="Disordered" evidence="6">
    <location>
        <begin position="520"/>
        <end position="542"/>
    </location>
</feature>
<dbReference type="SUPFAM" id="SSF49265">
    <property type="entry name" value="Fibronectin type III"/>
    <property type="match status" value="1"/>
</dbReference>
<gene>
    <name evidence="9" type="ORF">A3C93_06370</name>
</gene>
<dbReference type="EMBL" id="MHLO01000016">
    <property type="protein sequence ID" value="OGZ12702.1"/>
    <property type="molecule type" value="Genomic_DNA"/>
</dbReference>
<dbReference type="GO" id="GO:0016020">
    <property type="term" value="C:membrane"/>
    <property type="evidence" value="ECO:0007669"/>
    <property type="project" value="UniProtKB-SubCell"/>
</dbReference>
<dbReference type="InterPro" id="IPR013783">
    <property type="entry name" value="Ig-like_fold"/>
</dbReference>
<dbReference type="InterPro" id="IPR045584">
    <property type="entry name" value="Pilin-like"/>
</dbReference>
<dbReference type="PROSITE" id="PS00409">
    <property type="entry name" value="PROKAR_NTER_METHYL"/>
    <property type="match status" value="1"/>
</dbReference>
<evidence type="ECO:0000256" key="2">
    <source>
        <dbReference type="ARBA" id="ARBA00022481"/>
    </source>
</evidence>
<dbReference type="SUPFAM" id="SSF54523">
    <property type="entry name" value="Pili subunits"/>
    <property type="match status" value="1"/>
</dbReference>
<dbReference type="PANTHER" id="PTHR30093">
    <property type="entry name" value="GENERAL SECRETION PATHWAY PROTEIN G"/>
    <property type="match status" value="1"/>
</dbReference>
<sequence>MKERSPDRGFTLVELIVVIAIISLLSAVVFASIGIARTKARDAQRVVNLNQIANAVAMYQNDSGGVPPGEDGVEYVNGNPEWIPGLVPKYISSVPSDPIDSADHKFHYSRQGNDYEVISFLEREGNDAACGDGGSSCQYYEKASGAFLAIANPGASGWHFSSTTEVVTLPPPSATTTPPSATTTVDTIPPSTPTNFNATAVSTSTINLSWLGSTDSGSANISASGYKVYRGAMVVANVTSSPTLSSVNTISFTASESFLWPATSYTYFIVAYDTAGNTSDPSLNASATTETSPPAVNLPAPTSLRPGFGIYGGVNNWVKTSENLAFSFDAGSLSGVSAFRLYQKKPQDATFGLVAEFSSPSALTPCSAKRTYGTWSLAPTNGPSCPGSAWYISRTGSQPVSGYAVGDYLYYVVAVDASGKEGLVSATVKATFLEPFTIQSPTMAESPVSLTPTFVWPVVSGWPRTPSYWIAVAPSDGTGQTWWSSLSVYGSVGSKVYDGPALDPNKEYTVWIYGHSHNTNQSEDQSSFASGTQTFRVSATSP</sequence>
<dbReference type="InterPro" id="IPR012902">
    <property type="entry name" value="N_methyl_site"/>
</dbReference>
<keyword evidence="2" id="KW-0488">Methylation</keyword>
<dbReference type="PROSITE" id="PS50853">
    <property type="entry name" value="FN3"/>
    <property type="match status" value="1"/>
</dbReference>
<dbReference type="Gene3D" id="3.30.700.10">
    <property type="entry name" value="Glycoprotein, Type 4 Pilin"/>
    <property type="match status" value="1"/>
</dbReference>
<dbReference type="GO" id="GO:0015627">
    <property type="term" value="C:type II protein secretion system complex"/>
    <property type="evidence" value="ECO:0007669"/>
    <property type="project" value="InterPro"/>
</dbReference>
<keyword evidence="4 7" id="KW-1133">Transmembrane helix</keyword>
<dbReference type="CDD" id="cd00063">
    <property type="entry name" value="FN3"/>
    <property type="match status" value="1"/>
</dbReference>
<feature type="region of interest" description="Disordered" evidence="6">
    <location>
        <begin position="169"/>
        <end position="192"/>
    </location>
</feature>
<feature type="domain" description="Fibronectin type-III" evidence="8">
    <location>
        <begin position="189"/>
        <end position="294"/>
    </location>
</feature>
<dbReference type="NCBIfam" id="TIGR02532">
    <property type="entry name" value="IV_pilin_GFxxxE"/>
    <property type="match status" value="1"/>
</dbReference>
<dbReference type="AlphaFoldDB" id="A0A1G2DH06"/>
<reference evidence="9 10" key="1">
    <citation type="journal article" date="2016" name="Nat. Commun.">
        <title>Thousands of microbial genomes shed light on interconnected biogeochemical processes in an aquifer system.</title>
        <authorList>
            <person name="Anantharaman K."/>
            <person name="Brown C.T."/>
            <person name="Hug L.A."/>
            <person name="Sharon I."/>
            <person name="Castelle C.J."/>
            <person name="Probst A.J."/>
            <person name="Thomas B.C."/>
            <person name="Singh A."/>
            <person name="Wilkins M.J."/>
            <person name="Karaoz U."/>
            <person name="Brodie E.L."/>
            <person name="Williams K.H."/>
            <person name="Hubbard S.S."/>
            <person name="Banfield J.F."/>
        </authorList>
    </citation>
    <scope>NUCLEOTIDE SEQUENCE [LARGE SCALE GENOMIC DNA]</scope>
</reference>
<organism evidence="9 10">
    <name type="scientific">Candidatus Lloydbacteria bacterium RIFCSPHIGHO2_02_FULL_54_17</name>
    <dbReference type="NCBI Taxonomy" id="1798664"/>
    <lineage>
        <taxon>Bacteria</taxon>
        <taxon>Candidatus Lloydiibacteriota</taxon>
    </lineage>
</organism>
<name>A0A1G2DH06_9BACT</name>
<dbReference type="Proteomes" id="UP000178636">
    <property type="component" value="Unassembled WGS sequence"/>
</dbReference>
<evidence type="ECO:0000256" key="5">
    <source>
        <dbReference type="ARBA" id="ARBA00023136"/>
    </source>
</evidence>
<dbReference type="STRING" id="1798664.A3C93_06370"/>
<keyword evidence="3 7" id="KW-0812">Transmembrane</keyword>
<evidence type="ECO:0000256" key="4">
    <source>
        <dbReference type="ARBA" id="ARBA00022989"/>
    </source>
</evidence>
<protein>
    <recommendedName>
        <fullName evidence="8">Fibronectin type-III domain-containing protein</fullName>
    </recommendedName>
</protein>
<evidence type="ECO:0000313" key="10">
    <source>
        <dbReference type="Proteomes" id="UP000178636"/>
    </source>
</evidence>
<dbReference type="InterPro" id="IPR013545">
    <property type="entry name" value="T2SS_protein-GspG_C"/>
</dbReference>
<accession>A0A1G2DH06</accession>
<comment type="subcellular location">
    <subcellularLocation>
        <location evidence="1">Membrane</location>
        <topology evidence="1">Single-pass membrane protein</topology>
    </subcellularLocation>
</comment>
<comment type="caution">
    <text evidence="9">The sequence shown here is derived from an EMBL/GenBank/DDBJ whole genome shotgun (WGS) entry which is preliminary data.</text>
</comment>
<evidence type="ECO:0000256" key="7">
    <source>
        <dbReference type="SAM" id="Phobius"/>
    </source>
</evidence>
<feature type="compositionally biased region" description="Low complexity" evidence="6">
    <location>
        <begin position="174"/>
        <end position="184"/>
    </location>
</feature>
<dbReference type="InterPro" id="IPR036116">
    <property type="entry name" value="FN3_sf"/>
</dbReference>